<evidence type="ECO:0000313" key="1">
    <source>
        <dbReference type="EMBL" id="QAT43425.1"/>
    </source>
</evidence>
<accession>A0A410PWZ4</accession>
<dbReference type="Pfam" id="PF09709">
    <property type="entry name" value="Cas_Csd1"/>
    <property type="match status" value="1"/>
</dbReference>
<dbReference type="NCBIfam" id="TIGR01863">
    <property type="entry name" value="cas_Csd1"/>
    <property type="match status" value="1"/>
</dbReference>
<dbReference type="AlphaFoldDB" id="A0A410PWZ4"/>
<keyword evidence="2" id="KW-1185">Reference proteome</keyword>
<reference evidence="1 2" key="1">
    <citation type="submission" date="2019-01" db="EMBL/GenBank/DDBJ databases">
        <title>Draft genomes of a novel of Aminipila strains.</title>
        <authorList>
            <person name="Ma S."/>
        </authorList>
    </citation>
    <scope>NUCLEOTIDE SEQUENCE [LARGE SCALE GENOMIC DNA]</scope>
    <source>
        <strain evidence="2">JN-39</strain>
    </source>
</reference>
<gene>
    <name evidence="1" type="primary">cas8c</name>
    <name evidence="1" type="ORF">EQM06_09475</name>
</gene>
<protein>
    <submittedName>
        <fullName evidence="1">Type I-C CRISPR-associated protein Cas8c/Csd1</fullName>
    </submittedName>
</protein>
<dbReference type="OrthoDB" id="5389988at2"/>
<dbReference type="InterPro" id="IPR010144">
    <property type="entry name" value="CRISPR-assoc_prot_Csd1-typ"/>
</dbReference>
<dbReference type="Proteomes" id="UP000287601">
    <property type="component" value="Chromosome"/>
</dbReference>
<proteinExistence type="predicted"/>
<sequence>MVGLFQNLLETYEKCSEAVGIVQVDADGNANEKKTLLPIGHMTFKSQICVTIDEDGVFVRASRDNKETTIIAPCTEISAGRSSGIAAHSLCDQLDYVGDINEGKIAAYLSQLNSWKGNIPELNAIYTYVSGKTMMDDLLNSRIFKESEYQTKTDEHGESQLDKEKIRKLGVRFIVQMTDNMVKVWESTELRNAWIDNMSSNSTFNEEAFDYLSGEVVHQVAAQHPKNINSLTGNAKLLSCNDTSGFTFRGRFAKQNDAVIVDYIQSQKMHQMLRWLIANYGYAADSQVIVTWGVDRDTEVKAKVQDNSLDFFENMEEVKTKADILSGTKGGIYADYADKLKNLLQGFGNAKDIKQHFCKICIAVFDAATTGRMGLVFYQELPKNTYLENIVNWHSDTSYFLTAWKKERDEHGKDKNTPIHYIGAPSFDDIVFAVYGKSHGDKSYEILKKNTRKQLLECMFGNFAFPKNMVEMAANRASNPMGFMDLNGKFSENDWKRALSITCALTRKFYKQQKEEIPLELDTDRTNRDYLFGRLLSVADKLESAALYKADKQNTRPTNATKLMSAFRVKPHSTWGILYDQLIPYRNQLNGAGYYQSLIDNILVLFEEGDYEDNSPLSPLYLLGYAAQNRAFLKNNNNEKTEGTDNGYITE</sequence>
<evidence type="ECO:0000313" key="2">
    <source>
        <dbReference type="Proteomes" id="UP000287601"/>
    </source>
</evidence>
<name>A0A410PWZ4_9FIRM</name>
<organism evidence="1 2">
    <name type="scientific">Aminipila luticellarii</name>
    <dbReference type="NCBI Taxonomy" id="2507160"/>
    <lineage>
        <taxon>Bacteria</taxon>
        <taxon>Bacillati</taxon>
        <taxon>Bacillota</taxon>
        <taxon>Clostridia</taxon>
        <taxon>Peptostreptococcales</taxon>
        <taxon>Anaerovoracaceae</taxon>
        <taxon>Aminipila</taxon>
    </lineage>
</organism>
<dbReference type="EMBL" id="CP035281">
    <property type="protein sequence ID" value="QAT43425.1"/>
    <property type="molecule type" value="Genomic_DNA"/>
</dbReference>
<dbReference type="KEGG" id="amij:EQM06_09475"/>